<sequence length="118" mass="12792">MVPAIAARRVLVPWIGYADFRALAATLPPDQQADVLRGLNPPTPLTGQAGPLKTLLDHEPFDEVHLPTSHPARGTGCTPGGSGAAEHIRAYCDPSFHPEVPFDDWEVELHPVSERWNG</sequence>
<evidence type="ECO:0000313" key="3">
    <source>
        <dbReference type="Proteomes" id="UP000676565"/>
    </source>
</evidence>
<gene>
    <name evidence="2" type="ORF">J8F10_32095</name>
</gene>
<protein>
    <submittedName>
        <fullName evidence="2">Uncharacterized protein</fullName>
    </submittedName>
</protein>
<evidence type="ECO:0000256" key="1">
    <source>
        <dbReference type="SAM" id="MobiDB-lite"/>
    </source>
</evidence>
<reference evidence="2 3" key="1">
    <citation type="submission" date="2021-04" db="EMBL/GenBank/DDBJ databases">
        <authorList>
            <person name="Ivanova A."/>
        </authorList>
    </citation>
    <scope>NUCLEOTIDE SEQUENCE [LARGE SCALE GENOMIC DNA]</scope>
    <source>
        <strain evidence="2 3">G18</strain>
    </source>
</reference>
<accession>A0ABS5C215</accession>
<feature type="region of interest" description="Disordered" evidence="1">
    <location>
        <begin position="63"/>
        <end position="83"/>
    </location>
</feature>
<dbReference type="RefSeq" id="WP_210660792.1">
    <property type="nucleotide sequence ID" value="NZ_JAGKQQ010000001.1"/>
</dbReference>
<organism evidence="2 3">
    <name type="scientific">Gemmata palustris</name>
    <dbReference type="NCBI Taxonomy" id="2822762"/>
    <lineage>
        <taxon>Bacteria</taxon>
        <taxon>Pseudomonadati</taxon>
        <taxon>Planctomycetota</taxon>
        <taxon>Planctomycetia</taxon>
        <taxon>Gemmatales</taxon>
        <taxon>Gemmataceae</taxon>
        <taxon>Gemmata</taxon>
    </lineage>
</organism>
<comment type="caution">
    <text evidence="2">The sequence shown here is derived from an EMBL/GenBank/DDBJ whole genome shotgun (WGS) entry which is preliminary data.</text>
</comment>
<dbReference type="Proteomes" id="UP000676565">
    <property type="component" value="Unassembled WGS sequence"/>
</dbReference>
<proteinExistence type="predicted"/>
<name>A0ABS5C215_9BACT</name>
<keyword evidence="3" id="KW-1185">Reference proteome</keyword>
<dbReference type="EMBL" id="JAGKQQ010000001">
    <property type="protein sequence ID" value="MBP3959910.1"/>
    <property type="molecule type" value="Genomic_DNA"/>
</dbReference>
<evidence type="ECO:0000313" key="2">
    <source>
        <dbReference type="EMBL" id="MBP3959910.1"/>
    </source>
</evidence>